<organism evidence="1">
    <name type="scientific">Tetraselmis sp. GSL018</name>
    <dbReference type="NCBI Taxonomy" id="582737"/>
    <lineage>
        <taxon>Eukaryota</taxon>
        <taxon>Viridiplantae</taxon>
        <taxon>Chlorophyta</taxon>
        <taxon>core chlorophytes</taxon>
        <taxon>Chlorodendrophyceae</taxon>
        <taxon>Chlorodendrales</taxon>
        <taxon>Chlorodendraceae</taxon>
        <taxon>Tetraselmis</taxon>
    </lineage>
</organism>
<dbReference type="AlphaFoldDB" id="A0A061R824"/>
<gene>
    <name evidence="1" type="ORF">TSPGSL018_13202</name>
</gene>
<protein>
    <submittedName>
        <fullName evidence="1">Uncharacterized protein</fullName>
    </submittedName>
</protein>
<evidence type="ECO:0000313" key="1">
    <source>
        <dbReference type="EMBL" id="JAC66621.1"/>
    </source>
</evidence>
<sequence>LVGCSFLSSLLEMLFKYKDLSKAWERDGGTSYLPYPDGLFAKSPSPPPNISTEKWNEIMGANVKWQRSAEDLGWYKEINTLAYALDDIVQSVDALLSALENQDILYTSNLQLISNDISAYTTQLERHKEAVRSKVVPFLLERIPEYETGALDHVEKCYSQQEHRYVFVSNDLSILLATSVQDEPGGKKLQLLRRLKSHFDLFQSTIVVALQVEVESLLWLVRKYFSESEWVAVGEMGLKAPKSRSKFQLCPSNSFLRCVVPEQDAQGSN</sequence>
<dbReference type="Gene3D" id="1.20.120.520">
    <property type="entry name" value="nmb1532 protein domain like"/>
    <property type="match status" value="1"/>
</dbReference>
<feature type="non-terminal residue" evidence="1">
    <location>
        <position position="1"/>
    </location>
</feature>
<accession>A0A061R824</accession>
<dbReference type="EMBL" id="GBEZ01020009">
    <property type="protein sequence ID" value="JAC66621.1"/>
    <property type="molecule type" value="Transcribed_RNA"/>
</dbReference>
<name>A0A061R824_9CHLO</name>
<proteinExistence type="predicted"/>
<reference evidence="1" key="1">
    <citation type="submission" date="2014-05" db="EMBL/GenBank/DDBJ databases">
        <title>The transcriptome of the halophilic microalga Tetraselmis sp. GSL018 isolated from the Great Salt Lake, Utah.</title>
        <authorList>
            <person name="Jinkerson R.E."/>
            <person name="D'Adamo S."/>
            <person name="Posewitz M.C."/>
        </authorList>
    </citation>
    <scope>NUCLEOTIDE SEQUENCE</scope>
    <source>
        <strain evidence="1">GSL018</strain>
    </source>
</reference>